<sequence length="604" mass="70093">MEACIEMKHEFEIKNEPDESYYFHEVLQQSMNGDVDIKEPDESYNSQGVLQKSMIEDVDVKEEPDKCYNSHGILQKLMIEDVAVKKEPDDSYYSLGVLQKTMNGDVDIKEETDKSYNSHSILQKSIIEDVDVKEELDEIYYSHKVFQKSMNKVVGIKEDPDDSYYSQGVLQKSMIEGVDVTVEPVLQDGKVMLKEEIEINEEPIDMLDVEIKIKEENETNEEPIRRVPEDTSKKKNSGKIRNQRGSKNISVTKNNVESFIINDDVTMDENDEEEYEVEHIVDYKKKKGCLLYRVRWRNYNAKDDTWEPAENLTSCGDVYRDFLQQKIREKINAFSNGTKIPEIPRDPQLVEVLHEAFQREVFQPTESDWQQAGSKINTVKLPRLKSMKEIYNDMNIALLTNVKIIFDIFLRVIVEQLTFKKWSDQREIQVSEFQTQENNINNLCGDTGKTKEGNLVGYELFPEDFRYGNAYFNPFNIANGDSHQPILPEQTAQVHMSSGLLQHSIPVVELQQPFIPTYMGEKKLRRFHRPPLKRYSHGPVAATGPHQVLSLTKEIQKETIIRDCERLVCSENEFFMRTPQDLSGKDGDIIMVEYCEEFPPLLSQ</sequence>
<dbReference type="GO" id="GO:0004402">
    <property type="term" value="F:histone acetyltransferase activity"/>
    <property type="evidence" value="ECO:0007669"/>
    <property type="project" value="InterPro"/>
</dbReference>
<accession>A0AAV2S414</accession>
<comment type="caution">
    <text evidence="5">The sequence shown here is derived from an EMBL/GenBank/DDBJ whole genome shotgun (WGS) entry which is preliminary data.</text>
</comment>
<organism evidence="5 6">
    <name type="scientific">Meganyctiphanes norvegica</name>
    <name type="common">Northern krill</name>
    <name type="synonym">Thysanopoda norvegica</name>
    <dbReference type="NCBI Taxonomy" id="48144"/>
    <lineage>
        <taxon>Eukaryota</taxon>
        <taxon>Metazoa</taxon>
        <taxon>Ecdysozoa</taxon>
        <taxon>Arthropoda</taxon>
        <taxon>Crustacea</taxon>
        <taxon>Multicrustacea</taxon>
        <taxon>Malacostraca</taxon>
        <taxon>Eumalacostraca</taxon>
        <taxon>Eucarida</taxon>
        <taxon>Euphausiacea</taxon>
        <taxon>Euphausiidae</taxon>
        <taxon>Meganyctiphanes</taxon>
    </lineage>
</organism>
<keyword evidence="2" id="KW-0539">Nucleus</keyword>
<feature type="compositionally biased region" description="Basic residues" evidence="3">
    <location>
        <begin position="234"/>
        <end position="244"/>
    </location>
</feature>
<proteinExistence type="predicted"/>
<dbReference type="SUPFAM" id="SSF54160">
    <property type="entry name" value="Chromo domain-like"/>
    <property type="match status" value="1"/>
</dbReference>
<gene>
    <name evidence="5" type="ORF">MNOR_LOCUS32901</name>
</gene>
<dbReference type="Proteomes" id="UP001497623">
    <property type="component" value="Unassembled WGS sequence"/>
</dbReference>
<dbReference type="SMART" id="SM00298">
    <property type="entry name" value="CHROMO"/>
    <property type="match status" value="1"/>
</dbReference>
<dbReference type="GO" id="GO:0016251">
    <property type="term" value="F:RNA polymerase II general transcription initiation factor activity"/>
    <property type="evidence" value="ECO:0007669"/>
    <property type="project" value="InterPro"/>
</dbReference>
<dbReference type="PANTHER" id="PTHR13900:SF0">
    <property type="entry name" value="TRANSCRIPTION INITIATION FACTOR TFIID SUBUNIT 1"/>
    <property type="match status" value="1"/>
</dbReference>
<dbReference type="AlphaFoldDB" id="A0AAV2S414"/>
<dbReference type="InterPro" id="IPR000953">
    <property type="entry name" value="Chromo/chromo_shadow_dom"/>
</dbReference>
<dbReference type="InterPro" id="IPR023780">
    <property type="entry name" value="Chromo_domain"/>
</dbReference>
<feature type="non-terminal residue" evidence="5">
    <location>
        <position position="604"/>
    </location>
</feature>
<dbReference type="InterPro" id="IPR016197">
    <property type="entry name" value="Chromo-like_dom_sf"/>
</dbReference>
<dbReference type="GO" id="GO:0051123">
    <property type="term" value="P:RNA polymerase II preinitiation complex assembly"/>
    <property type="evidence" value="ECO:0007669"/>
    <property type="project" value="TreeGrafter"/>
</dbReference>
<dbReference type="EMBL" id="CAXKWB010045842">
    <property type="protein sequence ID" value="CAL4162896.1"/>
    <property type="molecule type" value="Genomic_DNA"/>
</dbReference>
<dbReference type="Pfam" id="PF12157">
    <property type="entry name" value="DUF3591"/>
    <property type="match status" value="1"/>
</dbReference>
<evidence type="ECO:0000256" key="3">
    <source>
        <dbReference type="SAM" id="MobiDB-lite"/>
    </source>
</evidence>
<feature type="region of interest" description="Disordered" evidence="3">
    <location>
        <begin position="219"/>
        <end position="248"/>
    </location>
</feature>
<evidence type="ECO:0000313" key="6">
    <source>
        <dbReference type="Proteomes" id="UP001497623"/>
    </source>
</evidence>
<dbReference type="Pfam" id="PF00385">
    <property type="entry name" value="Chromo"/>
    <property type="match status" value="1"/>
</dbReference>
<feature type="domain" description="Chromo" evidence="4">
    <location>
        <begin position="275"/>
        <end position="326"/>
    </location>
</feature>
<dbReference type="InterPro" id="IPR023779">
    <property type="entry name" value="Chromodomain_CS"/>
</dbReference>
<protein>
    <recommendedName>
        <fullName evidence="4">Chromo domain-containing protein</fullName>
    </recommendedName>
</protein>
<name>A0AAV2S414_MEGNR</name>
<dbReference type="Gene3D" id="2.40.50.40">
    <property type="match status" value="1"/>
</dbReference>
<evidence type="ECO:0000259" key="4">
    <source>
        <dbReference type="PROSITE" id="PS50013"/>
    </source>
</evidence>
<evidence type="ECO:0000256" key="1">
    <source>
        <dbReference type="ARBA" id="ARBA00004123"/>
    </source>
</evidence>
<dbReference type="GO" id="GO:0005669">
    <property type="term" value="C:transcription factor TFIID complex"/>
    <property type="evidence" value="ECO:0007669"/>
    <property type="project" value="InterPro"/>
</dbReference>
<dbReference type="GO" id="GO:0017025">
    <property type="term" value="F:TBP-class protein binding"/>
    <property type="evidence" value="ECO:0007669"/>
    <property type="project" value="InterPro"/>
</dbReference>
<dbReference type="GO" id="GO:0005694">
    <property type="term" value="C:chromosome"/>
    <property type="evidence" value="ECO:0007669"/>
    <property type="project" value="UniProtKB-ARBA"/>
</dbReference>
<evidence type="ECO:0000256" key="2">
    <source>
        <dbReference type="ARBA" id="ARBA00023242"/>
    </source>
</evidence>
<dbReference type="InterPro" id="IPR040240">
    <property type="entry name" value="TAF1"/>
</dbReference>
<comment type="subcellular location">
    <subcellularLocation>
        <location evidence="1">Nucleus</location>
    </subcellularLocation>
</comment>
<dbReference type="InterPro" id="IPR022591">
    <property type="entry name" value="TAF1_HAT_dom"/>
</dbReference>
<dbReference type="PANTHER" id="PTHR13900">
    <property type="entry name" value="TRANSCRIPTION INITIATION FACTOR TFIID"/>
    <property type="match status" value="1"/>
</dbReference>
<dbReference type="PROSITE" id="PS00598">
    <property type="entry name" value="CHROMO_1"/>
    <property type="match status" value="1"/>
</dbReference>
<feature type="compositionally biased region" description="Basic and acidic residues" evidence="3">
    <location>
        <begin position="219"/>
        <end position="233"/>
    </location>
</feature>
<dbReference type="CDD" id="cd00024">
    <property type="entry name" value="CD_CSD"/>
    <property type="match status" value="1"/>
</dbReference>
<dbReference type="PROSITE" id="PS50013">
    <property type="entry name" value="CHROMO_2"/>
    <property type="match status" value="1"/>
</dbReference>
<evidence type="ECO:0000313" key="5">
    <source>
        <dbReference type="EMBL" id="CAL4162896.1"/>
    </source>
</evidence>
<keyword evidence="6" id="KW-1185">Reference proteome</keyword>
<reference evidence="5 6" key="1">
    <citation type="submission" date="2024-05" db="EMBL/GenBank/DDBJ databases">
        <authorList>
            <person name="Wallberg A."/>
        </authorList>
    </citation>
    <scope>NUCLEOTIDE SEQUENCE [LARGE SCALE GENOMIC DNA]</scope>
</reference>